<dbReference type="SUPFAM" id="SSF140663">
    <property type="entry name" value="TTHA0068-like"/>
    <property type="match status" value="1"/>
</dbReference>
<evidence type="ECO:0000313" key="1">
    <source>
        <dbReference type="EMBL" id="MCP2730797.1"/>
    </source>
</evidence>
<dbReference type="Gene3D" id="1.10.3450.10">
    <property type="entry name" value="TTHA0068-like"/>
    <property type="match status" value="1"/>
</dbReference>
<gene>
    <name evidence="1" type="ORF">NJ959_20425</name>
</gene>
<comment type="caution">
    <text evidence="1">The sequence shown here is derived from an EMBL/GenBank/DDBJ whole genome shotgun (WGS) entry which is preliminary data.</text>
</comment>
<protein>
    <submittedName>
        <fullName evidence="1">DUF309 domain-containing protein</fullName>
    </submittedName>
</protein>
<dbReference type="PANTHER" id="PTHR34796">
    <property type="entry name" value="EXPRESSED PROTEIN"/>
    <property type="match status" value="1"/>
</dbReference>
<dbReference type="PANTHER" id="PTHR34796:SF1">
    <property type="entry name" value="EXPRESSED PROTEIN"/>
    <property type="match status" value="1"/>
</dbReference>
<dbReference type="EMBL" id="JAMZMM010000242">
    <property type="protein sequence ID" value="MCP2730797.1"/>
    <property type="molecule type" value="Genomic_DNA"/>
</dbReference>
<proteinExistence type="predicted"/>
<name>A0AAE3GVG0_9CYAN</name>
<organism evidence="1 2">
    <name type="scientific">Limnofasciculus baicalensis BBK-W-15</name>
    <dbReference type="NCBI Taxonomy" id="2699891"/>
    <lineage>
        <taxon>Bacteria</taxon>
        <taxon>Bacillati</taxon>
        <taxon>Cyanobacteriota</taxon>
        <taxon>Cyanophyceae</taxon>
        <taxon>Coleofasciculales</taxon>
        <taxon>Coleofasciculaceae</taxon>
        <taxon>Limnofasciculus</taxon>
        <taxon>Limnofasciculus baicalensis</taxon>
    </lineage>
</organism>
<dbReference type="RefSeq" id="WP_254013550.1">
    <property type="nucleotide sequence ID" value="NZ_JAMZMM010000242.1"/>
</dbReference>
<dbReference type="Pfam" id="PF03745">
    <property type="entry name" value="DUF309"/>
    <property type="match status" value="1"/>
</dbReference>
<accession>A0AAE3GVG0</accession>
<keyword evidence="2" id="KW-1185">Reference proteome</keyword>
<dbReference type="AlphaFoldDB" id="A0AAE3GVG0"/>
<dbReference type="InterPro" id="IPR023203">
    <property type="entry name" value="TTHA0068_sf"/>
</dbReference>
<dbReference type="Proteomes" id="UP001204953">
    <property type="component" value="Unassembled WGS sequence"/>
</dbReference>
<reference evidence="1" key="1">
    <citation type="submission" date="2022-06" db="EMBL/GenBank/DDBJ databases">
        <title>New cyanobacteria of genus Symplocastrum in benthos of Lake Baikal.</title>
        <authorList>
            <person name="Sorokovikova E."/>
            <person name="Tikhonova I."/>
            <person name="Krasnopeev A."/>
            <person name="Evseev P."/>
            <person name="Gladkikh A."/>
            <person name="Belykh O."/>
        </authorList>
    </citation>
    <scope>NUCLEOTIDE SEQUENCE</scope>
    <source>
        <strain evidence="1">BBK-W-15</strain>
    </source>
</reference>
<dbReference type="InterPro" id="IPR005500">
    <property type="entry name" value="DUF309"/>
</dbReference>
<sequence>MINEFWKGVNQFNQEEFYACHDTFEALWMESVEPQKKFYQGILQIAVACYHLGNLNWRGTVILLGEGIGRLRDYQPIHESIDVTELITQSTDLLKMLQEVGAEQVADVVQQLTTTSIDSISEVGSGRIRRLPKITRVNPDL</sequence>
<evidence type="ECO:0000313" key="2">
    <source>
        <dbReference type="Proteomes" id="UP001204953"/>
    </source>
</evidence>